<proteinExistence type="predicted"/>
<accession>A0AAW6D087</accession>
<protein>
    <submittedName>
        <fullName evidence="1">Uncharacterized protein</fullName>
    </submittedName>
</protein>
<sequence>MLFSALGIYNGEKFFPGYTISIDEVKVNGEVRELSGKEYTCSDDDNCTRVNLYNQWVTSIPDDSRCADGDKSGLSATLLSVKDNEILSTLEITFTYSAP</sequence>
<name>A0AAW6D087_9FIRM</name>
<dbReference type="AlphaFoldDB" id="A0AAW6D087"/>
<gene>
    <name evidence="1" type="ORF">PNE09_05765</name>
</gene>
<dbReference type="EMBL" id="JAQLXW010000006">
    <property type="protein sequence ID" value="MDB8003574.1"/>
    <property type="molecule type" value="Genomic_DNA"/>
</dbReference>
<reference evidence="1" key="1">
    <citation type="submission" date="2023-01" db="EMBL/GenBank/DDBJ databases">
        <title>Human gut microbiome strain richness.</title>
        <authorList>
            <person name="Chen-Liaw A."/>
        </authorList>
    </citation>
    <scope>NUCLEOTIDE SEQUENCE</scope>
    <source>
        <strain evidence="1">1001283st1_G1_1001283B150217_161031</strain>
    </source>
</reference>
<comment type="caution">
    <text evidence="1">The sequence shown here is derived from an EMBL/GenBank/DDBJ whole genome shotgun (WGS) entry which is preliminary data.</text>
</comment>
<organism evidence="1 2">
    <name type="scientific">[Eubacterium] siraeum</name>
    <dbReference type="NCBI Taxonomy" id="39492"/>
    <lineage>
        <taxon>Bacteria</taxon>
        <taxon>Bacillati</taxon>
        <taxon>Bacillota</taxon>
        <taxon>Clostridia</taxon>
        <taxon>Eubacteriales</taxon>
        <taxon>Oscillospiraceae</taxon>
        <taxon>Oscillospiraceae incertae sedis</taxon>
    </lineage>
</organism>
<evidence type="ECO:0000313" key="2">
    <source>
        <dbReference type="Proteomes" id="UP001210809"/>
    </source>
</evidence>
<dbReference type="Proteomes" id="UP001210809">
    <property type="component" value="Unassembled WGS sequence"/>
</dbReference>
<evidence type="ECO:0000313" key="1">
    <source>
        <dbReference type="EMBL" id="MDB8003574.1"/>
    </source>
</evidence>